<evidence type="ECO:0000256" key="3">
    <source>
        <dbReference type="ARBA" id="ARBA00022630"/>
    </source>
</evidence>
<dbReference type="InterPro" id="IPR036318">
    <property type="entry name" value="FAD-bd_PCMH-like_sf"/>
</dbReference>
<dbReference type="InterPro" id="IPR016164">
    <property type="entry name" value="FAD-linked_Oxase-like_C"/>
</dbReference>
<dbReference type="InterPro" id="IPR016169">
    <property type="entry name" value="FAD-bd_PCMH_sub2"/>
</dbReference>
<dbReference type="SUPFAM" id="SSF55103">
    <property type="entry name" value="FAD-linked oxidases, C-terminal domain"/>
    <property type="match status" value="1"/>
</dbReference>
<evidence type="ECO:0000256" key="5">
    <source>
        <dbReference type="ARBA" id="ARBA00023002"/>
    </source>
</evidence>
<proteinExistence type="inferred from homology"/>
<dbReference type="EMBL" id="BMVC01000008">
    <property type="protein sequence ID" value="GHC99818.1"/>
    <property type="molecule type" value="Genomic_DNA"/>
</dbReference>
<dbReference type="PANTHER" id="PTHR42973">
    <property type="entry name" value="BINDING OXIDOREDUCTASE, PUTATIVE (AFU_ORTHOLOGUE AFUA_1G17690)-RELATED"/>
    <property type="match status" value="1"/>
</dbReference>
<evidence type="ECO:0000313" key="7">
    <source>
        <dbReference type="EMBL" id="GHC99818.1"/>
    </source>
</evidence>
<protein>
    <submittedName>
        <fullName evidence="7">FAD-linked oxidase</fullName>
    </submittedName>
</protein>
<dbReference type="GO" id="GO:0016491">
    <property type="term" value="F:oxidoreductase activity"/>
    <property type="evidence" value="ECO:0007669"/>
    <property type="project" value="UniProtKB-KW"/>
</dbReference>
<comment type="caution">
    <text evidence="7">The sequence shown here is derived from an EMBL/GenBank/DDBJ whole genome shotgun (WGS) entry which is preliminary data.</text>
</comment>
<name>A0A918X0B0_9ACTN</name>
<accession>A0A918X0B0</accession>
<dbReference type="GO" id="GO:0071949">
    <property type="term" value="F:FAD binding"/>
    <property type="evidence" value="ECO:0007669"/>
    <property type="project" value="InterPro"/>
</dbReference>
<dbReference type="PANTHER" id="PTHR42973:SF39">
    <property type="entry name" value="FAD-BINDING PCMH-TYPE DOMAIN-CONTAINING PROTEIN"/>
    <property type="match status" value="1"/>
</dbReference>
<dbReference type="Proteomes" id="UP000638353">
    <property type="component" value="Unassembled WGS sequence"/>
</dbReference>
<dbReference type="Gene3D" id="3.40.462.20">
    <property type="match status" value="1"/>
</dbReference>
<evidence type="ECO:0000256" key="1">
    <source>
        <dbReference type="ARBA" id="ARBA00001974"/>
    </source>
</evidence>
<dbReference type="SUPFAM" id="SSF56176">
    <property type="entry name" value="FAD-binding/transporter-associated domain-like"/>
    <property type="match status" value="1"/>
</dbReference>
<dbReference type="InterPro" id="IPR006093">
    <property type="entry name" value="Oxy_OxRdtase_FAD_BS"/>
</dbReference>
<sequence length="461" mass="49467">MGLVTATGTAIPESTLAELGEAIRGRTITPQDADYDERKQIWNGYFQKSPGAIVQVDGASDVVKVVNFAREHGIELAIKGGGHCFAGTGTVEGGLLLDTSLLRGIHVDPAKRRLVVQPGLEQGDVDAETTSFGLAVTGSQESYIGIGGLTLGGGLGWLARYRGLLVDNLISADLVLASGELVTASKDEHPDLFWAIRGGGGNYGVATRFEFDLHPQGDCMAGLLAFPIDQTVDVARRLDEFNRTAPNELTTSFAFLTAPDGSPAIGLGFVHADPDESTESLIGQMRGLGTGALLDFCGPMPYVAVQRMLDENTVAGHRYYPRSFLLPELRDEPLQILADGFVNAPSERSLVGGGLMGGVMSNVPASETPFLHREGYLTSILTSWTDPAKDEEAVEWTEKVYAELLPYTTGAVYANHLGADSAERIEDAYGSNYERLTRIKAVYDPENFFHTNNNIKPAGQE</sequence>
<dbReference type="InterPro" id="IPR016167">
    <property type="entry name" value="FAD-bd_PCMH_sub1"/>
</dbReference>
<dbReference type="Gene3D" id="3.30.465.10">
    <property type="match status" value="1"/>
</dbReference>
<evidence type="ECO:0000256" key="4">
    <source>
        <dbReference type="ARBA" id="ARBA00022827"/>
    </source>
</evidence>
<keyword evidence="3" id="KW-0285">Flavoprotein</keyword>
<dbReference type="InterPro" id="IPR006094">
    <property type="entry name" value="Oxid_FAD_bind_N"/>
</dbReference>
<reference evidence="7" key="1">
    <citation type="journal article" date="2014" name="Int. J. Syst. Evol. Microbiol.">
        <title>Complete genome sequence of Corynebacterium casei LMG S-19264T (=DSM 44701T), isolated from a smear-ripened cheese.</title>
        <authorList>
            <consortium name="US DOE Joint Genome Institute (JGI-PGF)"/>
            <person name="Walter F."/>
            <person name="Albersmeier A."/>
            <person name="Kalinowski J."/>
            <person name="Ruckert C."/>
        </authorList>
    </citation>
    <scope>NUCLEOTIDE SEQUENCE</scope>
    <source>
        <strain evidence="7">JCM 4637</strain>
    </source>
</reference>
<organism evidence="7 8">
    <name type="scientific">Streptomyces finlayi</name>
    <dbReference type="NCBI Taxonomy" id="67296"/>
    <lineage>
        <taxon>Bacteria</taxon>
        <taxon>Bacillati</taxon>
        <taxon>Actinomycetota</taxon>
        <taxon>Actinomycetes</taxon>
        <taxon>Kitasatosporales</taxon>
        <taxon>Streptomycetaceae</taxon>
        <taxon>Streptomyces</taxon>
    </lineage>
</organism>
<dbReference type="Gene3D" id="3.30.43.10">
    <property type="entry name" value="Uridine Diphospho-n-acetylenolpyruvylglucosamine Reductase, domain 2"/>
    <property type="match status" value="1"/>
</dbReference>
<evidence type="ECO:0000313" key="8">
    <source>
        <dbReference type="Proteomes" id="UP000638353"/>
    </source>
</evidence>
<dbReference type="AlphaFoldDB" id="A0A918X0B0"/>
<dbReference type="InterPro" id="IPR016166">
    <property type="entry name" value="FAD-bd_PCMH"/>
</dbReference>
<evidence type="ECO:0000259" key="6">
    <source>
        <dbReference type="PROSITE" id="PS51387"/>
    </source>
</evidence>
<dbReference type="PROSITE" id="PS51387">
    <property type="entry name" value="FAD_PCMH"/>
    <property type="match status" value="1"/>
</dbReference>
<comment type="similarity">
    <text evidence="2">Belongs to the oxygen-dependent FAD-linked oxidoreductase family.</text>
</comment>
<keyword evidence="5" id="KW-0560">Oxidoreductase</keyword>
<evidence type="ECO:0000256" key="2">
    <source>
        <dbReference type="ARBA" id="ARBA00005466"/>
    </source>
</evidence>
<gene>
    <name evidence="7" type="ORF">GCM10010334_43770</name>
</gene>
<dbReference type="InterPro" id="IPR012951">
    <property type="entry name" value="BBE"/>
</dbReference>
<reference evidence="7" key="2">
    <citation type="submission" date="2020-09" db="EMBL/GenBank/DDBJ databases">
        <authorList>
            <person name="Sun Q."/>
            <person name="Ohkuma M."/>
        </authorList>
    </citation>
    <scope>NUCLEOTIDE SEQUENCE</scope>
    <source>
        <strain evidence="7">JCM 4637</strain>
    </source>
</reference>
<dbReference type="Pfam" id="PF01565">
    <property type="entry name" value="FAD_binding_4"/>
    <property type="match status" value="1"/>
</dbReference>
<keyword evidence="4" id="KW-0274">FAD</keyword>
<feature type="domain" description="FAD-binding PCMH-type" evidence="6">
    <location>
        <begin position="46"/>
        <end position="216"/>
    </location>
</feature>
<comment type="cofactor">
    <cofactor evidence="1">
        <name>FAD</name>
        <dbReference type="ChEBI" id="CHEBI:57692"/>
    </cofactor>
</comment>
<dbReference type="PROSITE" id="PS00862">
    <property type="entry name" value="OX2_COVAL_FAD"/>
    <property type="match status" value="1"/>
</dbReference>
<dbReference type="InterPro" id="IPR050416">
    <property type="entry name" value="FAD-linked_Oxidoreductase"/>
</dbReference>
<dbReference type="Pfam" id="PF08031">
    <property type="entry name" value="BBE"/>
    <property type="match status" value="1"/>
</dbReference>
<dbReference type="RefSeq" id="WP_189824975.1">
    <property type="nucleotide sequence ID" value="NZ_BMVC01000008.1"/>
</dbReference>